<dbReference type="VEuPathDB" id="FungiDB:FOC4_g10007780"/>
<sequence length="183" mass="21205">MVFYGKKIQSSNDAPSTEQVMTFEATFCPTYSLIAYSEQFDTVWKASSETRAAQESLLRGEFHRIFQQAANIYLYRVICRYPPGHYLVQRHVYGAIGKILSMEDDSKEPNCVLLPLCIAGAHLENVKLQQRFFHKLDLIHQSLKFESVDCVKQWISKLWELESLPEAWTDLFQGLNQHAVVIW</sequence>
<name>A0A420NEJ5_FUSOX</name>
<dbReference type="InterPro" id="IPR021858">
    <property type="entry name" value="Fun_TF"/>
</dbReference>
<dbReference type="Proteomes" id="UP000285084">
    <property type="component" value="Unassembled WGS sequence"/>
</dbReference>
<dbReference type="VEuPathDB" id="FungiDB:FOZG_11868"/>
<dbReference type="VEuPathDB" id="FungiDB:FOMG_14174"/>
<dbReference type="EMBL" id="MRCX01000037">
    <property type="protein sequence ID" value="RKK78705.1"/>
    <property type="molecule type" value="Genomic_DNA"/>
</dbReference>
<evidence type="ECO:0000256" key="1">
    <source>
        <dbReference type="ARBA" id="ARBA00023242"/>
    </source>
</evidence>
<organism evidence="2 3">
    <name type="scientific">Fusarium oxysporum</name>
    <name type="common">Fusarium vascular wilt</name>
    <dbReference type="NCBI Taxonomy" id="5507"/>
    <lineage>
        <taxon>Eukaryota</taxon>
        <taxon>Fungi</taxon>
        <taxon>Dikarya</taxon>
        <taxon>Ascomycota</taxon>
        <taxon>Pezizomycotina</taxon>
        <taxon>Sordariomycetes</taxon>
        <taxon>Hypocreomycetidae</taxon>
        <taxon>Hypocreales</taxon>
        <taxon>Nectriaceae</taxon>
        <taxon>Fusarium</taxon>
        <taxon>Fusarium oxysporum species complex</taxon>
    </lineage>
</organism>
<keyword evidence="1" id="KW-0539">Nucleus</keyword>
<dbReference type="AlphaFoldDB" id="A0A420NEJ5"/>
<evidence type="ECO:0000313" key="2">
    <source>
        <dbReference type="EMBL" id="RKK78705.1"/>
    </source>
</evidence>
<proteinExistence type="predicted"/>
<accession>A0A420NEJ5</accession>
<protein>
    <submittedName>
        <fullName evidence="2">Uncharacterized protein</fullName>
    </submittedName>
</protein>
<dbReference type="VEuPathDB" id="FungiDB:FOC1_g10001274"/>
<gene>
    <name evidence="2" type="ORF">BFJ69_g5457</name>
</gene>
<dbReference type="VEuPathDB" id="FungiDB:HZS61_016786"/>
<reference evidence="2 3" key="1">
    <citation type="journal article" date="2018" name="Sci. Rep.">
        <title>Characterisation of pathogen-specific regions and novel effector candidates in Fusarium oxysporum f. sp. cepae.</title>
        <authorList>
            <person name="Armitage A.D."/>
            <person name="Taylor A."/>
            <person name="Sobczyk M.K."/>
            <person name="Baxter L."/>
            <person name="Greenfield B.P."/>
            <person name="Bates H.J."/>
            <person name="Wilson F."/>
            <person name="Jackson A.C."/>
            <person name="Ott S."/>
            <person name="Harrison R.J."/>
            <person name="Clarkson J.P."/>
        </authorList>
    </citation>
    <scope>NUCLEOTIDE SEQUENCE [LARGE SCALE GENOMIC DNA]</scope>
    <source>
        <strain evidence="2 3">Fo_A13</strain>
    </source>
</reference>
<dbReference type="VEuPathDB" id="FungiDB:FOXG_11743"/>
<dbReference type="VEuPathDB" id="FungiDB:FOIG_15030"/>
<comment type="caution">
    <text evidence="2">The sequence shown here is derived from an EMBL/GenBank/DDBJ whole genome shotgun (WGS) entry which is preliminary data.</text>
</comment>
<dbReference type="Pfam" id="PF11951">
    <property type="entry name" value="Fungal_trans_2"/>
    <property type="match status" value="1"/>
</dbReference>
<evidence type="ECO:0000313" key="3">
    <source>
        <dbReference type="Proteomes" id="UP000285084"/>
    </source>
</evidence>